<dbReference type="GO" id="GO:0060285">
    <property type="term" value="P:cilium-dependent cell motility"/>
    <property type="evidence" value="ECO:0007669"/>
    <property type="project" value="TreeGrafter"/>
</dbReference>
<evidence type="ECO:0000256" key="11">
    <source>
        <dbReference type="ARBA" id="ARBA00045865"/>
    </source>
</evidence>
<evidence type="ECO:0000256" key="7">
    <source>
        <dbReference type="ARBA" id="ARBA00023273"/>
    </source>
</evidence>
<accession>A0A0M0K2E9</accession>
<dbReference type="Pfam" id="PF14772">
    <property type="entry name" value="NYD-SP28"/>
    <property type="match status" value="1"/>
</dbReference>
<reference evidence="17" key="1">
    <citation type="journal article" date="2015" name="PLoS Genet.">
        <title>Genome Sequence and Transcriptome Analyses of Chrysochromulina tobin: Metabolic Tools for Enhanced Algal Fitness in the Prominent Order Prymnesiales (Haptophyceae).</title>
        <authorList>
            <person name="Hovde B.T."/>
            <person name="Deodato C.R."/>
            <person name="Hunsperger H.M."/>
            <person name="Ryken S.A."/>
            <person name="Yost W."/>
            <person name="Jha R.K."/>
            <person name="Patterson J."/>
            <person name="Monnat R.J. Jr."/>
            <person name="Barlow S.B."/>
            <person name="Starkenburg S.R."/>
            <person name="Cattolico R.A."/>
        </authorList>
    </citation>
    <scope>NUCLEOTIDE SEQUENCE</scope>
    <source>
        <strain evidence="17">CCMP291</strain>
    </source>
</reference>
<dbReference type="InterPro" id="IPR004087">
    <property type="entry name" value="KH_dom"/>
</dbReference>
<dbReference type="AlphaFoldDB" id="A0A0M0K2E9"/>
<evidence type="ECO:0000256" key="1">
    <source>
        <dbReference type="ARBA" id="ARBA00004611"/>
    </source>
</evidence>
<dbReference type="SUPFAM" id="SSF54791">
    <property type="entry name" value="Eukaryotic type KH-domain (KH-domain type I)"/>
    <property type="match status" value="2"/>
</dbReference>
<dbReference type="Pfam" id="PF00013">
    <property type="entry name" value="KH_1"/>
    <property type="match status" value="2"/>
</dbReference>
<keyword evidence="7" id="KW-0966">Cell projection</keyword>
<dbReference type="Proteomes" id="UP000037460">
    <property type="component" value="Unassembled WGS sequence"/>
</dbReference>
<evidence type="ECO:0000256" key="10">
    <source>
        <dbReference type="ARBA" id="ARBA00040899"/>
    </source>
</evidence>
<evidence type="ECO:0000313" key="16">
    <source>
        <dbReference type="EMBL" id="KOO33046.1"/>
    </source>
</evidence>
<gene>
    <name evidence="16" type="ORF">Ctob_013528</name>
</gene>
<evidence type="ECO:0000256" key="3">
    <source>
        <dbReference type="ARBA" id="ARBA00022846"/>
    </source>
</evidence>
<keyword evidence="4 13" id="KW-0175">Coiled coil</keyword>
<dbReference type="Pfam" id="PF14775">
    <property type="entry name" value="NYD-SP28_assoc"/>
    <property type="match status" value="1"/>
</dbReference>
<comment type="function">
    <text evidence="11">Component of the nexin-dynein regulatory complex (N-DRC), a key regulator of ciliary/flagellar motility which maintains the alignment and integrity of the distal axoneme and regulates microtubule sliding in motile axonemes. Plays a critical role in the assembly of N-DRC and also stabilizes the assembly of multiple inner dynein arms and radial spokes. Coassembles with DRC1 to form a central scaffold needed for assembly of the N-DRC and its attachment to the outer doublet microtubules.</text>
</comment>
<dbReference type="InterPro" id="IPR029440">
    <property type="entry name" value="DRC1_C"/>
</dbReference>
<dbReference type="SMART" id="SM00322">
    <property type="entry name" value="KH"/>
    <property type="match status" value="2"/>
</dbReference>
<feature type="domain" description="K Homology" evidence="15">
    <location>
        <begin position="229"/>
        <end position="296"/>
    </location>
</feature>
<comment type="caution">
    <text evidence="16">The sequence shown here is derived from an EMBL/GenBank/DDBJ whole genome shotgun (WGS) entry which is preliminary data.</text>
</comment>
<feature type="region of interest" description="Disordered" evidence="14">
    <location>
        <begin position="368"/>
        <end position="393"/>
    </location>
</feature>
<dbReference type="EMBL" id="JWZX01001615">
    <property type="protein sequence ID" value="KOO33046.1"/>
    <property type="molecule type" value="Genomic_DNA"/>
</dbReference>
<feature type="domain" description="K Homology" evidence="15">
    <location>
        <begin position="297"/>
        <end position="362"/>
    </location>
</feature>
<dbReference type="InterPro" id="IPR039750">
    <property type="entry name" value="DRC1/DRC2"/>
</dbReference>
<evidence type="ECO:0000256" key="13">
    <source>
        <dbReference type="SAM" id="Coils"/>
    </source>
</evidence>
<dbReference type="PANTHER" id="PTHR21625">
    <property type="entry name" value="NYD-SP28 PROTEIN"/>
    <property type="match status" value="1"/>
</dbReference>
<evidence type="ECO:0000256" key="2">
    <source>
        <dbReference type="ARBA" id="ARBA00022490"/>
    </source>
</evidence>
<evidence type="ECO:0000313" key="17">
    <source>
        <dbReference type="Proteomes" id="UP000037460"/>
    </source>
</evidence>
<dbReference type="Gene3D" id="3.30.1370.10">
    <property type="entry name" value="K Homology domain, type 1"/>
    <property type="match status" value="2"/>
</dbReference>
<dbReference type="PANTHER" id="PTHR21625:SF0">
    <property type="entry name" value="DYNEIN REGULATORY COMPLEX SUBUNIT 2"/>
    <property type="match status" value="1"/>
</dbReference>
<feature type="coiled-coil region" evidence="13">
    <location>
        <begin position="483"/>
        <end position="528"/>
    </location>
</feature>
<keyword evidence="5" id="KW-0969">Cilium</keyword>
<dbReference type="CDD" id="cd22426">
    <property type="entry name" value="KH_I_FMR1_FXR_rpt2"/>
    <property type="match status" value="1"/>
</dbReference>
<evidence type="ECO:0000256" key="9">
    <source>
        <dbReference type="ARBA" id="ARBA00038424"/>
    </source>
</evidence>
<dbReference type="InterPro" id="IPR036612">
    <property type="entry name" value="KH_dom_type_1_sf"/>
</dbReference>
<keyword evidence="2" id="KW-0963">Cytoplasm</keyword>
<proteinExistence type="inferred from homology"/>
<feature type="coiled-coil region" evidence="13">
    <location>
        <begin position="751"/>
        <end position="800"/>
    </location>
</feature>
<evidence type="ECO:0000259" key="15">
    <source>
        <dbReference type="SMART" id="SM00322"/>
    </source>
</evidence>
<evidence type="ECO:0000256" key="6">
    <source>
        <dbReference type="ARBA" id="ARBA00023212"/>
    </source>
</evidence>
<dbReference type="InterPro" id="IPR039505">
    <property type="entry name" value="DRC1/2_N"/>
</dbReference>
<dbReference type="PROSITE" id="PS50084">
    <property type="entry name" value="KH_TYPE_1"/>
    <property type="match status" value="2"/>
</dbReference>
<evidence type="ECO:0000256" key="8">
    <source>
        <dbReference type="ARBA" id="ARBA00037841"/>
    </source>
</evidence>
<feature type="region of interest" description="Disordered" evidence="14">
    <location>
        <begin position="437"/>
        <end position="459"/>
    </location>
</feature>
<keyword evidence="3" id="KW-0282">Flagellum</keyword>
<keyword evidence="17" id="KW-1185">Reference proteome</keyword>
<dbReference type="GO" id="GO:0005858">
    <property type="term" value="C:axonemal dynein complex"/>
    <property type="evidence" value="ECO:0007669"/>
    <property type="project" value="InterPro"/>
</dbReference>
<dbReference type="Gene3D" id="2.30.30.140">
    <property type="match status" value="1"/>
</dbReference>
<protein>
    <recommendedName>
        <fullName evidence="10">Dynein regulatory complex subunit 2</fullName>
    </recommendedName>
</protein>
<dbReference type="InterPro" id="IPR008395">
    <property type="entry name" value="Agenet-like_dom"/>
</dbReference>
<organism evidence="16 17">
    <name type="scientific">Chrysochromulina tobinii</name>
    <dbReference type="NCBI Taxonomy" id="1460289"/>
    <lineage>
        <taxon>Eukaryota</taxon>
        <taxon>Haptista</taxon>
        <taxon>Haptophyta</taxon>
        <taxon>Prymnesiophyceae</taxon>
        <taxon>Prymnesiales</taxon>
        <taxon>Chrysochromulinaceae</taxon>
        <taxon>Chrysochromulina</taxon>
    </lineage>
</organism>
<comment type="subcellular location">
    <subcellularLocation>
        <location evidence="1">Cytoplasm</location>
        <location evidence="1">Cytoskeleton</location>
        <location evidence="1">Flagellum axoneme</location>
    </subcellularLocation>
    <subcellularLocation>
        <location evidence="8">Cytoplasm</location>
        <location evidence="8">Cytoskeleton</location>
        <location evidence="8">Flagellum basal body</location>
    </subcellularLocation>
</comment>
<keyword evidence="12" id="KW-0694">RNA-binding</keyword>
<dbReference type="CDD" id="cd00105">
    <property type="entry name" value="KH-I"/>
    <property type="match status" value="1"/>
</dbReference>
<dbReference type="GO" id="GO:0003723">
    <property type="term" value="F:RNA binding"/>
    <property type="evidence" value="ECO:0007669"/>
    <property type="project" value="UniProtKB-UniRule"/>
</dbReference>
<dbReference type="GO" id="GO:0003352">
    <property type="term" value="P:regulation of cilium movement"/>
    <property type="evidence" value="ECO:0007669"/>
    <property type="project" value="TreeGrafter"/>
</dbReference>
<dbReference type="OrthoDB" id="7760980at2759"/>
<evidence type="ECO:0000256" key="4">
    <source>
        <dbReference type="ARBA" id="ARBA00023054"/>
    </source>
</evidence>
<dbReference type="InterPro" id="IPR004088">
    <property type="entry name" value="KH_dom_type_1"/>
</dbReference>
<name>A0A0M0K2E9_9EUKA</name>
<keyword evidence="6" id="KW-0206">Cytoskeleton</keyword>
<evidence type="ECO:0000256" key="14">
    <source>
        <dbReference type="SAM" id="MobiDB-lite"/>
    </source>
</evidence>
<dbReference type="Pfam" id="PF05641">
    <property type="entry name" value="Agenet"/>
    <property type="match status" value="1"/>
</dbReference>
<evidence type="ECO:0000256" key="5">
    <source>
        <dbReference type="ARBA" id="ARBA00023069"/>
    </source>
</evidence>
<sequence length="915" mass="105157">MSADKNGLVEVYDATQRAYFQGKLIDVDKTSVLVQFDSADGKQPGPVKWFDWTVVREVPPPTTGQTVLEEGQLVEVSYADEGSNEKPAWWEAKILQKKGPYFKVHFLCGSFPDEACEEEKIRPATPSANRGMGPLYTKQTVSLSDTKVHAYFVANEALILSVREKAQLLAIHVDKKSPQLKLIGTAQSIFTGKMLIELHMKHHEEMSRMHSGRELLASKLESEKAKRDTGVRIEFPVEKELIGLVVGKNGKNIAEARRVSGVDVVEVDQHGPKIVVIGPTQESVEKARELLEYVTERMDVRDEQVGWLIGKAGRNFKEMQEKTKITRINVDKGGNGRQPSVIIVGTARSVAAASLYMTTHLDYFEEYQKEEDEEKRLRQEPAARPPSNLVAPAPHKAGAMAKIKKAMKGGSKVVDGKKGPETAQERQLRFEIERMKEEEANRAKEDGRRNELKNRQESEEKYSRINRLKILTQWRKLMRLVKVEDLRKEIEIISQQHEREVDRKDALIQVLDRDLEDSEEQYQMALRAHLLIVDKLIDLHNSRLRGIEFEFERDLQELRDEFGSERYEMDRSHATHKKEMLDILAQMEMDFTEQENDARQEFESTREEIKNRNSEEYNVLRFTLEGLIEELERHFDSAHSNYMSTTEQRTQDFKSLTIRDQQSARTIETQMRKLQRLQDQIAHWKQKLATNGAKCEARNAAMKGERDAIARHFQELKARMNRFREREAARLQELTINSQAAITTLTERKERAEHILKLAELTRKLETEREKVLQFYESSVEEEERAASEAAEVRKSLQSSAAASKDGHPIDEWRYLDNFFKRYNKVLLDVMAIERERNRLATQNGDLRSILKQYLDGISVNEDVINNPNPLLVVNHKTNIVMPSQHRAPVAHTIVEGSHAVMLSQLAQGHQGSTI</sequence>
<dbReference type="GO" id="GO:0070286">
    <property type="term" value="P:axonemal dynein complex assembly"/>
    <property type="evidence" value="ECO:0007669"/>
    <property type="project" value="InterPro"/>
</dbReference>
<comment type="similarity">
    <text evidence="9">Belongs to the DRC2 family.</text>
</comment>
<evidence type="ECO:0000256" key="12">
    <source>
        <dbReference type="PROSITE-ProRule" id="PRU00117"/>
    </source>
</evidence>